<comment type="caution">
    <text evidence="1">The sequence shown here is derived from an EMBL/GenBank/DDBJ whole genome shotgun (WGS) entry which is preliminary data.</text>
</comment>
<dbReference type="RefSeq" id="WP_139583671.1">
    <property type="nucleotide sequence ID" value="NZ_VDFY01000111.1"/>
</dbReference>
<reference evidence="1 2" key="1">
    <citation type="submission" date="2019-06" db="EMBL/GenBank/DDBJ databases">
        <title>Micromonospora ordensis sp. nov., isolated from deep marine sediment.</title>
        <authorList>
            <person name="Veyisoglu A."/>
            <person name="Carro L."/>
            <person name="Klenk H.-P."/>
            <person name="Sahin N."/>
        </authorList>
    </citation>
    <scope>NUCLEOTIDE SEQUENCE [LARGE SCALE GENOMIC DNA]</scope>
    <source>
        <strain evidence="1 2">S2509</strain>
    </source>
</reference>
<sequence length="120" mass="14049">MSKYLLNKFLFMVDRDPELVERYRSEPRELVAWWEAECANTVLNCHTGEASTWLRFDDAEREALANHDHVKLFELGAHPFLTLTLFIALFERDNTEPLEYQKSYGARLAHISMPYPDIAT</sequence>
<accession>A0A5C4QWP2</accession>
<dbReference type="EMBL" id="VDFY01000111">
    <property type="protein sequence ID" value="TNH30394.1"/>
    <property type="molecule type" value="Genomic_DNA"/>
</dbReference>
<dbReference type="OrthoDB" id="7360312at2"/>
<proteinExistence type="predicted"/>
<dbReference type="Proteomes" id="UP000306145">
    <property type="component" value="Unassembled WGS sequence"/>
</dbReference>
<protein>
    <recommendedName>
        <fullName evidence="3">Extradiol ring-cleavage dioxygenase LigAB LigA subunit domain-containing protein</fullName>
    </recommendedName>
</protein>
<evidence type="ECO:0000313" key="1">
    <source>
        <dbReference type="EMBL" id="TNH30394.1"/>
    </source>
</evidence>
<organism evidence="1 2">
    <name type="scientific">Micromonospora orduensis</name>
    <dbReference type="NCBI Taxonomy" id="1420891"/>
    <lineage>
        <taxon>Bacteria</taxon>
        <taxon>Bacillati</taxon>
        <taxon>Actinomycetota</taxon>
        <taxon>Actinomycetes</taxon>
        <taxon>Micromonosporales</taxon>
        <taxon>Micromonosporaceae</taxon>
        <taxon>Micromonospora</taxon>
    </lineage>
</organism>
<gene>
    <name evidence="1" type="ORF">FHG89_07705</name>
</gene>
<name>A0A5C4QWP2_9ACTN</name>
<evidence type="ECO:0000313" key="2">
    <source>
        <dbReference type="Proteomes" id="UP000306145"/>
    </source>
</evidence>
<keyword evidence="2" id="KW-1185">Reference proteome</keyword>
<evidence type="ECO:0008006" key="3">
    <source>
        <dbReference type="Google" id="ProtNLM"/>
    </source>
</evidence>
<dbReference type="AlphaFoldDB" id="A0A5C4QWP2"/>